<evidence type="ECO:0000256" key="2">
    <source>
        <dbReference type="ARBA" id="ARBA00022448"/>
    </source>
</evidence>
<dbReference type="Pfam" id="PF13715">
    <property type="entry name" value="CarbopepD_reg_2"/>
    <property type="match status" value="1"/>
</dbReference>
<evidence type="ECO:0000256" key="1">
    <source>
        <dbReference type="ARBA" id="ARBA00004571"/>
    </source>
</evidence>
<proteinExistence type="inferred from homology"/>
<keyword evidence="3 7" id="KW-1134">Transmembrane beta strand</keyword>
<dbReference type="InterPro" id="IPR023997">
    <property type="entry name" value="TonB-dep_OMP_SusC/RagA_CS"/>
</dbReference>
<evidence type="ECO:0000256" key="6">
    <source>
        <dbReference type="ARBA" id="ARBA00023237"/>
    </source>
</evidence>
<dbReference type="PROSITE" id="PS52016">
    <property type="entry name" value="TONB_DEPENDENT_REC_3"/>
    <property type="match status" value="1"/>
</dbReference>
<organism evidence="9 10">
    <name type="scientific">Carboxylicivirga sediminis</name>
    <dbReference type="NCBI Taxonomy" id="2006564"/>
    <lineage>
        <taxon>Bacteria</taxon>
        <taxon>Pseudomonadati</taxon>
        <taxon>Bacteroidota</taxon>
        <taxon>Bacteroidia</taxon>
        <taxon>Marinilabiliales</taxon>
        <taxon>Marinilabiliaceae</taxon>
        <taxon>Carboxylicivirga</taxon>
    </lineage>
</organism>
<dbReference type="FunFam" id="2.60.40.1120:FF:000003">
    <property type="entry name" value="Outer membrane protein Omp121"/>
    <property type="match status" value="1"/>
</dbReference>
<sequence length="1118" mass="122560">MKLTIVFMIFGMVQLSATSYSQNVKLNLKRGQNTLKHVFDQIEKQSSFTIFYQDEQVNLDKQITNSLQGGQLSEVLDKALEGTGLTYKINDQVIIILEKHPEVAIEQDVQRTVRGRVIGVDGEPLPGVNVFIEGTTQGTITNIDGEYELEIEEDNQSIVFSFIGFQTQTIAVSGRNQINITLVEESIGLDEVVAVGYGVQKKSDLTGAVAKVKSEELNKVAAANPAEGLQGRIAGVNITKGDGSPGGSGVSIKIRGVGTLGGNTPLIVVDGFIGGNLNDINPNDIESMEVLKDGAAAAIYGSRAANGVILVTTKKGKKGEVKVDITSNVSVVNSINNFDLLNAEEYITVHKMMYENAGDALPEYVSNGFVPKADTDWQDQVFRTGLLQNHDVRLSGGGENITYSLSGGISDEKGTLIGSDFRRNNWRARIGLTKGILDVDANLAYSGKKTHTPFYSMTETYKISPLIPVYDEESEWGYGMSYAGMPDHRNPIARQNFRQGGYEEEYVTANVSGTLNLLKWLKYKVNAGYKTSSEYNTFHVTPHQDRVQDEVLFTSVDESRAKYTESLLENLLIFNKQINEHSFDAVLGYAYQEENYAWTGATALGYLNEHSVEDGSLVTVTNPAGFVDNSYNTIDAGIGGEFSASGSNWNYTRISLFGRINYSFASKYLVQLSVRRDGSSKFGTQNQYGTFPSAAIGWRLTEEGFLKDNGFISNLKLRASWGQLGSEGNLNPYMWQALITTANDYSLGYVRGNGQSPWPGSAAKQIPDSALKWEVAESLNMGLDYGFINNRITGTINYYINDTKDLLMNYQLASSAGSEARIMNTAAMRNQGLELELSYHSQKRPFTYDITGTLSTLKNEVTALDNPDQSIYGYGLFLGDSHFPNQTRIGSPVGAFYLYKTDGIFQNQSEVDAHVNADGKPLQAAAAPGDIRFVDTNNDGSIGEDDKVYMGTGLPKVEYSLSFSAYYKNFDFSMLLYGVAGNKIYNGIGYNLSNMSGGSNYLSSTLDAWTPENTNTSVPRAVLGDPNGNAKVASDRYLEDGGYLKLKNLQIGYTLPKSLLDKVSIDKLRVFVGGQNLFTITNYSGLDPEISRDVFNTGTDRSVYPQTRMITTGVQLSF</sequence>
<dbReference type="InterPro" id="IPR036942">
    <property type="entry name" value="Beta-barrel_TonB_sf"/>
</dbReference>
<dbReference type="InterPro" id="IPR023996">
    <property type="entry name" value="TonB-dep_OMP_SusC/RagA"/>
</dbReference>
<evidence type="ECO:0000313" key="10">
    <source>
        <dbReference type="Proteomes" id="UP000679220"/>
    </source>
</evidence>
<dbReference type="InterPro" id="IPR011662">
    <property type="entry name" value="Secretin/TonB_short_N"/>
</dbReference>
<dbReference type="Pfam" id="PF07660">
    <property type="entry name" value="STN"/>
    <property type="match status" value="1"/>
</dbReference>
<feature type="domain" description="Secretin/TonB short N-terminal" evidence="8">
    <location>
        <begin position="48"/>
        <end position="99"/>
    </location>
</feature>
<dbReference type="Gene3D" id="2.60.40.1120">
    <property type="entry name" value="Carboxypeptidase-like, regulatory domain"/>
    <property type="match status" value="1"/>
</dbReference>
<keyword evidence="2 7" id="KW-0813">Transport</keyword>
<dbReference type="InterPro" id="IPR039426">
    <property type="entry name" value="TonB-dep_rcpt-like"/>
</dbReference>
<keyword evidence="4 7" id="KW-0812">Transmembrane</keyword>
<gene>
    <name evidence="9" type="ORF">KDU71_11695</name>
</gene>
<dbReference type="RefSeq" id="WP_212191123.1">
    <property type="nucleotide sequence ID" value="NZ_JAGTAR010000016.1"/>
</dbReference>
<dbReference type="Pfam" id="PF07715">
    <property type="entry name" value="Plug"/>
    <property type="match status" value="1"/>
</dbReference>
<dbReference type="InterPro" id="IPR012910">
    <property type="entry name" value="Plug_dom"/>
</dbReference>
<dbReference type="NCBIfam" id="TIGR04056">
    <property type="entry name" value="OMP_RagA_SusC"/>
    <property type="match status" value="1"/>
</dbReference>
<dbReference type="GO" id="GO:0009279">
    <property type="term" value="C:cell outer membrane"/>
    <property type="evidence" value="ECO:0007669"/>
    <property type="project" value="UniProtKB-SubCell"/>
</dbReference>
<keyword evidence="6 7" id="KW-0998">Cell outer membrane</keyword>
<dbReference type="SUPFAM" id="SSF56935">
    <property type="entry name" value="Porins"/>
    <property type="match status" value="1"/>
</dbReference>
<keyword evidence="10" id="KW-1185">Reference proteome</keyword>
<comment type="caution">
    <text evidence="9">The sequence shown here is derived from an EMBL/GenBank/DDBJ whole genome shotgun (WGS) entry which is preliminary data.</text>
</comment>
<name>A0A941F3P0_9BACT</name>
<keyword evidence="5 7" id="KW-0472">Membrane</keyword>
<evidence type="ECO:0000256" key="3">
    <source>
        <dbReference type="ARBA" id="ARBA00022452"/>
    </source>
</evidence>
<evidence type="ECO:0000313" key="9">
    <source>
        <dbReference type="EMBL" id="MBR8536223.1"/>
    </source>
</evidence>
<evidence type="ECO:0000256" key="5">
    <source>
        <dbReference type="ARBA" id="ARBA00023136"/>
    </source>
</evidence>
<dbReference type="SUPFAM" id="SSF49464">
    <property type="entry name" value="Carboxypeptidase regulatory domain-like"/>
    <property type="match status" value="1"/>
</dbReference>
<evidence type="ECO:0000256" key="7">
    <source>
        <dbReference type="PROSITE-ProRule" id="PRU01360"/>
    </source>
</evidence>
<dbReference type="Proteomes" id="UP000679220">
    <property type="component" value="Unassembled WGS sequence"/>
</dbReference>
<accession>A0A941F3P0</accession>
<comment type="subcellular location">
    <subcellularLocation>
        <location evidence="1 7">Cell outer membrane</location>
        <topology evidence="1 7">Multi-pass membrane protein</topology>
    </subcellularLocation>
</comment>
<dbReference type="AlphaFoldDB" id="A0A941F3P0"/>
<evidence type="ECO:0000259" key="8">
    <source>
        <dbReference type="SMART" id="SM00965"/>
    </source>
</evidence>
<reference evidence="9" key="2">
    <citation type="submission" date="2021-04" db="EMBL/GenBank/DDBJ databases">
        <authorList>
            <person name="Zhang T."/>
            <person name="Zhang Y."/>
            <person name="Lu D."/>
            <person name="Zuo D."/>
            <person name="Du Z."/>
        </authorList>
    </citation>
    <scope>NUCLEOTIDE SEQUENCE</scope>
    <source>
        <strain evidence="9">JR1</strain>
    </source>
</reference>
<dbReference type="EMBL" id="JAGTAR010000016">
    <property type="protein sequence ID" value="MBR8536223.1"/>
    <property type="molecule type" value="Genomic_DNA"/>
</dbReference>
<keyword evidence="9" id="KW-0675">Receptor</keyword>
<comment type="similarity">
    <text evidence="7">Belongs to the TonB-dependent receptor family.</text>
</comment>
<dbReference type="InterPro" id="IPR037066">
    <property type="entry name" value="Plug_dom_sf"/>
</dbReference>
<dbReference type="Gene3D" id="2.170.130.10">
    <property type="entry name" value="TonB-dependent receptor, plug domain"/>
    <property type="match status" value="1"/>
</dbReference>
<dbReference type="NCBIfam" id="TIGR04057">
    <property type="entry name" value="SusC_RagA_signa"/>
    <property type="match status" value="1"/>
</dbReference>
<dbReference type="SMART" id="SM00965">
    <property type="entry name" value="STN"/>
    <property type="match status" value="1"/>
</dbReference>
<reference evidence="9" key="1">
    <citation type="journal article" date="2018" name="Int. J. Syst. Evol. Microbiol.">
        <title>Carboxylicivirga sediminis sp. nov., isolated from coastal sediment.</title>
        <authorList>
            <person name="Wang F.Q."/>
            <person name="Ren L.H."/>
            <person name="Zou R.J."/>
            <person name="Sun Y.Z."/>
            <person name="Liu X.J."/>
            <person name="Jiang F."/>
            <person name="Liu L.J."/>
        </authorList>
    </citation>
    <scope>NUCLEOTIDE SEQUENCE</scope>
    <source>
        <strain evidence="9">JR1</strain>
    </source>
</reference>
<evidence type="ECO:0000256" key="4">
    <source>
        <dbReference type="ARBA" id="ARBA00022692"/>
    </source>
</evidence>
<dbReference type="InterPro" id="IPR008969">
    <property type="entry name" value="CarboxyPept-like_regulatory"/>
</dbReference>
<dbReference type="Gene3D" id="2.40.170.20">
    <property type="entry name" value="TonB-dependent receptor, beta-barrel domain"/>
    <property type="match status" value="1"/>
</dbReference>
<protein>
    <submittedName>
        <fullName evidence="9">TonB-dependent receptor</fullName>
    </submittedName>
</protein>